<accession>A0AAN9SFA3</accession>
<gene>
    <name evidence="1" type="ORF">VNO78_15602</name>
</gene>
<organism evidence="1 2">
    <name type="scientific">Psophocarpus tetragonolobus</name>
    <name type="common">Winged bean</name>
    <name type="synonym">Dolichos tetragonolobus</name>
    <dbReference type="NCBI Taxonomy" id="3891"/>
    <lineage>
        <taxon>Eukaryota</taxon>
        <taxon>Viridiplantae</taxon>
        <taxon>Streptophyta</taxon>
        <taxon>Embryophyta</taxon>
        <taxon>Tracheophyta</taxon>
        <taxon>Spermatophyta</taxon>
        <taxon>Magnoliopsida</taxon>
        <taxon>eudicotyledons</taxon>
        <taxon>Gunneridae</taxon>
        <taxon>Pentapetalae</taxon>
        <taxon>rosids</taxon>
        <taxon>fabids</taxon>
        <taxon>Fabales</taxon>
        <taxon>Fabaceae</taxon>
        <taxon>Papilionoideae</taxon>
        <taxon>50 kb inversion clade</taxon>
        <taxon>NPAAA clade</taxon>
        <taxon>indigoferoid/millettioid clade</taxon>
        <taxon>Phaseoleae</taxon>
        <taxon>Psophocarpus</taxon>
    </lineage>
</organism>
<evidence type="ECO:0000313" key="2">
    <source>
        <dbReference type="Proteomes" id="UP001386955"/>
    </source>
</evidence>
<dbReference type="AlphaFoldDB" id="A0AAN9SFA3"/>
<dbReference type="Proteomes" id="UP001386955">
    <property type="component" value="Unassembled WGS sequence"/>
</dbReference>
<name>A0AAN9SFA3_PSOTE</name>
<reference evidence="1 2" key="1">
    <citation type="submission" date="2024-01" db="EMBL/GenBank/DDBJ databases">
        <title>The genomes of 5 underutilized Papilionoideae crops provide insights into root nodulation and disease resistanc.</title>
        <authorList>
            <person name="Jiang F."/>
        </authorList>
    </citation>
    <scope>NUCLEOTIDE SEQUENCE [LARGE SCALE GENOMIC DNA]</scope>
    <source>
        <strain evidence="1">DUOXIRENSHENG_FW03</strain>
        <tissue evidence="1">Leaves</tissue>
    </source>
</reference>
<sequence length="136" mass="14944">MQEAIHVNTVGTQIQRQNASSPSDLCSKSSQPLTFSCSQGTMIEKLPPNLHEEGHPSDEASIPSQLLRSSTICVLLLALFKNCNAVMDLEDKVSAKEEEEQYLFNERESEVDNEATLGHGKKSTRLVADLVKVDEG</sequence>
<protein>
    <submittedName>
        <fullName evidence="1">Uncharacterized protein</fullName>
    </submittedName>
</protein>
<keyword evidence="2" id="KW-1185">Reference proteome</keyword>
<evidence type="ECO:0000313" key="1">
    <source>
        <dbReference type="EMBL" id="KAK7395060.1"/>
    </source>
</evidence>
<dbReference type="EMBL" id="JAYMYS010000004">
    <property type="protein sequence ID" value="KAK7395060.1"/>
    <property type="molecule type" value="Genomic_DNA"/>
</dbReference>
<proteinExistence type="predicted"/>
<comment type="caution">
    <text evidence="1">The sequence shown here is derived from an EMBL/GenBank/DDBJ whole genome shotgun (WGS) entry which is preliminary data.</text>
</comment>